<evidence type="ECO:0000256" key="2">
    <source>
        <dbReference type="ARBA" id="ARBA00012452"/>
    </source>
</evidence>
<evidence type="ECO:0000259" key="7">
    <source>
        <dbReference type="PROSITE" id="PS50405"/>
    </source>
</evidence>
<feature type="domain" description="GST N-terminal" evidence="6">
    <location>
        <begin position="2"/>
        <end position="80"/>
    </location>
</feature>
<dbReference type="PANTHER" id="PTHR11571:SF224">
    <property type="entry name" value="HEMATOPOIETIC PROSTAGLANDIN D SYNTHASE"/>
    <property type="match status" value="1"/>
</dbReference>
<dbReference type="SUPFAM" id="SSF52833">
    <property type="entry name" value="Thioredoxin-like"/>
    <property type="match status" value="1"/>
</dbReference>
<dbReference type="Pfam" id="PF14497">
    <property type="entry name" value="GST_C_3"/>
    <property type="match status" value="1"/>
</dbReference>
<dbReference type="InterPro" id="IPR040079">
    <property type="entry name" value="Glutathione_S-Trfase"/>
</dbReference>
<evidence type="ECO:0000256" key="3">
    <source>
        <dbReference type="ARBA" id="ARBA00022613"/>
    </source>
</evidence>
<keyword evidence="3" id="KW-0273">Eye lens protein</keyword>
<sequence>MPSYKLTYFDGRGRAELTRLIFVVAGVPFEDETFPFSEWPGNFKAETPLGQVPYLTVDGEKIPQSISFARMLAKRFNLAGNDELEHLKTDVVVDTVTDLQNNHYLREFDETVEDHDQLIAKFLAEEAPVHLERIEKLVCLYGSEGFSVGSYLKWSDLHVYDITSSMLKLNPCILDKYPKIQAIRKTVESNEKVAAYLKTRHETEF</sequence>
<evidence type="ECO:0000256" key="5">
    <source>
        <dbReference type="ARBA" id="ARBA00047960"/>
    </source>
</evidence>
<dbReference type="AlphaFoldDB" id="A0A3G2JSH9"/>
<reference evidence="8" key="2">
    <citation type="submission" date="2018-04" db="EMBL/GenBank/DDBJ databases">
        <authorList>
            <person name="Lee J.-S."/>
        </authorList>
    </citation>
    <scope>NUCLEOTIDE SEQUENCE</scope>
</reference>
<comment type="catalytic activity">
    <reaction evidence="5">
        <text>RX + glutathione = an S-substituted glutathione + a halide anion + H(+)</text>
        <dbReference type="Rhea" id="RHEA:16437"/>
        <dbReference type="ChEBI" id="CHEBI:15378"/>
        <dbReference type="ChEBI" id="CHEBI:16042"/>
        <dbReference type="ChEBI" id="CHEBI:17792"/>
        <dbReference type="ChEBI" id="CHEBI:57925"/>
        <dbReference type="ChEBI" id="CHEBI:90779"/>
        <dbReference type="EC" id="2.5.1.18"/>
    </reaction>
</comment>
<protein>
    <recommendedName>
        <fullName evidence="2">glutathione transferase</fullName>
        <ecNumber evidence="2">2.5.1.18</ecNumber>
    </recommendedName>
</protein>
<dbReference type="InterPro" id="IPR004045">
    <property type="entry name" value="Glutathione_S-Trfase_N"/>
</dbReference>
<dbReference type="EC" id="2.5.1.18" evidence="2"/>
<accession>A0A3G2JSH9</accession>
<evidence type="ECO:0000313" key="8">
    <source>
        <dbReference type="EMBL" id="AYN44531.1"/>
    </source>
</evidence>
<dbReference type="SUPFAM" id="SSF47616">
    <property type="entry name" value="GST C-terminal domain-like"/>
    <property type="match status" value="1"/>
</dbReference>
<dbReference type="GO" id="GO:0006749">
    <property type="term" value="P:glutathione metabolic process"/>
    <property type="evidence" value="ECO:0007669"/>
    <property type="project" value="TreeGrafter"/>
</dbReference>
<dbReference type="InterPro" id="IPR004046">
    <property type="entry name" value="GST_C"/>
</dbReference>
<name>A0A3G2JSH9_BRAPC</name>
<evidence type="ECO:0000256" key="4">
    <source>
        <dbReference type="ARBA" id="ARBA00022679"/>
    </source>
</evidence>
<dbReference type="PROSITE" id="PS50404">
    <property type="entry name" value="GST_NTER"/>
    <property type="match status" value="1"/>
</dbReference>
<comment type="similarity">
    <text evidence="1">Belongs to the GST superfamily.</text>
</comment>
<proteinExistence type="evidence at transcript level"/>
<dbReference type="PROSITE" id="PS50405">
    <property type="entry name" value="GST_CTER"/>
    <property type="match status" value="1"/>
</dbReference>
<dbReference type="Pfam" id="PF02798">
    <property type="entry name" value="GST_N"/>
    <property type="match status" value="1"/>
</dbReference>
<dbReference type="EMBL" id="MH189363">
    <property type="protein sequence ID" value="AYN44531.1"/>
    <property type="molecule type" value="mRNA"/>
</dbReference>
<dbReference type="GO" id="GO:0005212">
    <property type="term" value="F:structural constituent of eye lens"/>
    <property type="evidence" value="ECO:0007669"/>
    <property type="project" value="UniProtKB-KW"/>
</dbReference>
<dbReference type="InterPro" id="IPR036282">
    <property type="entry name" value="Glutathione-S-Trfase_C_sf"/>
</dbReference>
<dbReference type="InterPro" id="IPR010987">
    <property type="entry name" value="Glutathione-S-Trfase_C-like"/>
</dbReference>
<dbReference type="SFLD" id="SFLDS00019">
    <property type="entry name" value="Glutathione_Transferase_(cytos"/>
    <property type="match status" value="1"/>
</dbReference>
<dbReference type="GO" id="GO:0004364">
    <property type="term" value="F:glutathione transferase activity"/>
    <property type="evidence" value="ECO:0007669"/>
    <property type="project" value="UniProtKB-EC"/>
</dbReference>
<dbReference type="CDD" id="cd03039">
    <property type="entry name" value="GST_N_Sigma_like"/>
    <property type="match status" value="1"/>
</dbReference>
<dbReference type="Gene3D" id="1.20.1050.10">
    <property type="match status" value="1"/>
</dbReference>
<dbReference type="SFLD" id="SFLDG00363">
    <property type="entry name" value="AMPS_(cytGST):_Alpha-__Mu-__Pi"/>
    <property type="match status" value="1"/>
</dbReference>
<evidence type="ECO:0000256" key="1">
    <source>
        <dbReference type="ARBA" id="ARBA00007409"/>
    </source>
</evidence>
<dbReference type="Gene3D" id="3.40.30.10">
    <property type="entry name" value="Glutaredoxin"/>
    <property type="match status" value="1"/>
</dbReference>
<dbReference type="InterPro" id="IPR036249">
    <property type="entry name" value="Thioredoxin-like_sf"/>
</dbReference>
<dbReference type="InterPro" id="IPR050213">
    <property type="entry name" value="GST_superfamily"/>
</dbReference>
<feature type="domain" description="GST C-terminal" evidence="7">
    <location>
        <begin position="82"/>
        <end position="205"/>
    </location>
</feature>
<dbReference type="FunFam" id="3.40.30.10:FF:000258">
    <property type="entry name" value="Glutathione S-transferase"/>
    <property type="match status" value="1"/>
</dbReference>
<dbReference type="PANTHER" id="PTHR11571">
    <property type="entry name" value="GLUTATHIONE S-TRANSFERASE"/>
    <property type="match status" value="1"/>
</dbReference>
<organism evidence="8">
    <name type="scientific">Brachionus plicatilis</name>
    <name type="common">Marine rotifer</name>
    <name type="synonym">Brachionus muelleri</name>
    <dbReference type="NCBI Taxonomy" id="10195"/>
    <lineage>
        <taxon>Eukaryota</taxon>
        <taxon>Metazoa</taxon>
        <taxon>Spiralia</taxon>
        <taxon>Gnathifera</taxon>
        <taxon>Rotifera</taxon>
        <taxon>Eurotatoria</taxon>
        <taxon>Monogononta</taxon>
        <taxon>Pseudotrocha</taxon>
        <taxon>Ploima</taxon>
        <taxon>Brachionidae</taxon>
        <taxon>Brachionus</taxon>
    </lineage>
</organism>
<dbReference type="SFLD" id="SFLDG01205">
    <property type="entry name" value="AMPS.1"/>
    <property type="match status" value="1"/>
</dbReference>
<keyword evidence="4 8" id="KW-0808">Transferase</keyword>
<evidence type="ECO:0000259" key="6">
    <source>
        <dbReference type="PROSITE" id="PS50404"/>
    </source>
</evidence>
<reference evidence="8" key="1">
    <citation type="journal article" date="2018" name="Comp. Biochem. Physiol. Part D Genomics Proteomics">
        <title>Genome-wide identification of the entire 90 glutathione S-transferase (GST) subfamily genes in four rotifer Brachionus species and transcriptional modulation in response to endocrine disrupting chemicals.</title>
        <authorList>
            <person name="Park J.C."/>
            <person name="Kim D.H."/>
            <person name="Lee M.C."/>
            <person name="Han J."/>
            <person name="Kim H.J."/>
            <person name="Hagiwara A."/>
            <person name="Hwang U.K."/>
            <person name="Park H.G."/>
            <person name="Lee J.S."/>
        </authorList>
    </citation>
    <scope>NUCLEOTIDE SEQUENCE</scope>
</reference>